<gene>
    <name evidence="9" type="ORF">ACFSB2_20740</name>
</gene>
<evidence type="ECO:0000256" key="5">
    <source>
        <dbReference type="ARBA" id="ARBA00022989"/>
    </source>
</evidence>
<dbReference type="SUPFAM" id="SSF161098">
    <property type="entry name" value="MetI-like"/>
    <property type="match status" value="1"/>
</dbReference>
<keyword evidence="3" id="KW-1003">Cell membrane</keyword>
<name>A0ABW4JQG9_9BACL</name>
<evidence type="ECO:0000259" key="8">
    <source>
        <dbReference type="PROSITE" id="PS50928"/>
    </source>
</evidence>
<keyword evidence="10" id="KW-1185">Reference proteome</keyword>
<evidence type="ECO:0000256" key="4">
    <source>
        <dbReference type="ARBA" id="ARBA00022692"/>
    </source>
</evidence>
<dbReference type="PROSITE" id="PS50928">
    <property type="entry name" value="ABC_TM1"/>
    <property type="match status" value="1"/>
</dbReference>
<feature type="transmembrane region" description="Helical" evidence="7">
    <location>
        <begin position="242"/>
        <end position="263"/>
    </location>
</feature>
<comment type="similarity">
    <text evidence="7">Belongs to the binding-protein-dependent transport system permease family.</text>
</comment>
<feature type="transmembrane region" description="Helical" evidence="7">
    <location>
        <begin position="13"/>
        <end position="35"/>
    </location>
</feature>
<evidence type="ECO:0000256" key="2">
    <source>
        <dbReference type="ARBA" id="ARBA00022448"/>
    </source>
</evidence>
<comment type="caution">
    <text evidence="9">The sequence shown here is derived from an EMBL/GenBank/DDBJ whole genome shotgun (WGS) entry which is preliminary data.</text>
</comment>
<evidence type="ECO:0000256" key="1">
    <source>
        <dbReference type="ARBA" id="ARBA00004651"/>
    </source>
</evidence>
<dbReference type="Gene3D" id="1.10.3720.10">
    <property type="entry name" value="MetI-like"/>
    <property type="match status" value="1"/>
</dbReference>
<feature type="transmembrane region" description="Helical" evidence="7">
    <location>
        <begin position="141"/>
        <end position="160"/>
    </location>
</feature>
<sequence>MVATGTNRKVNRAILYTVVIILSLLFLFPGLWTFLNSLRSIYSINQLIPSSIHWGNYAMAFTLVPYLQYIGNSFIISGITVVLTTISSGIVGFGFARLEAPGKKFLFMFILSTMMLPTVVTQIPTYVVFNRIGLTNNFWPWVFWGIGGSPFFIFLYRQFFMNIPKDLDESARIDGCTSFGIFWRIFIPLSIPIITTVVVMSFQGSWGDFMTPFMFLDSDKWNLATALIGANYTLPNNPNIQLIPVINAATLLFALPIIITFFIGQRYLIEGIVTSGLKA</sequence>
<evidence type="ECO:0000256" key="3">
    <source>
        <dbReference type="ARBA" id="ARBA00022475"/>
    </source>
</evidence>
<keyword evidence="4 7" id="KW-0812">Transmembrane</keyword>
<dbReference type="Pfam" id="PF00528">
    <property type="entry name" value="BPD_transp_1"/>
    <property type="match status" value="1"/>
</dbReference>
<dbReference type="CDD" id="cd06261">
    <property type="entry name" value="TM_PBP2"/>
    <property type="match status" value="1"/>
</dbReference>
<evidence type="ECO:0000313" key="10">
    <source>
        <dbReference type="Proteomes" id="UP001597079"/>
    </source>
</evidence>
<keyword evidence="6 7" id="KW-0472">Membrane</keyword>
<feature type="domain" description="ABC transmembrane type-1" evidence="8">
    <location>
        <begin position="70"/>
        <end position="264"/>
    </location>
</feature>
<dbReference type="InterPro" id="IPR000515">
    <property type="entry name" value="MetI-like"/>
</dbReference>
<dbReference type="PANTHER" id="PTHR43744">
    <property type="entry name" value="ABC TRANSPORTER PERMEASE PROTEIN MG189-RELATED-RELATED"/>
    <property type="match status" value="1"/>
</dbReference>
<dbReference type="EMBL" id="JBHUCX010000085">
    <property type="protein sequence ID" value="MFD1677107.1"/>
    <property type="molecule type" value="Genomic_DNA"/>
</dbReference>
<dbReference type="Proteomes" id="UP001597079">
    <property type="component" value="Unassembled WGS sequence"/>
</dbReference>
<reference evidence="10" key="1">
    <citation type="journal article" date="2019" name="Int. J. Syst. Evol. Microbiol.">
        <title>The Global Catalogue of Microorganisms (GCM) 10K type strain sequencing project: providing services to taxonomists for standard genome sequencing and annotation.</title>
        <authorList>
            <consortium name="The Broad Institute Genomics Platform"/>
            <consortium name="The Broad Institute Genome Sequencing Center for Infectious Disease"/>
            <person name="Wu L."/>
            <person name="Ma J."/>
        </authorList>
    </citation>
    <scope>NUCLEOTIDE SEQUENCE [LARGE SCALE GENOMIC DNA]</scope>
    <source>
        <strain evidence="10">CGMCC 1.12286</strain>
    </source>
</reference>
<accession>A0ABW4JQG9</accession>
<organism evidence="9 10">
    <name type="scientific">Alicyclobacillus fodiniaquatilis</name>
    <dbReference type="NCBI Taxonomy" id="1661150"/>
    <lineage>
        <taxon>Bacteria</taxon>
        <taxon>Bacillati</taxon>
        <taxon>Bacillota</taxon>
        <taxon>Bacilli</taxon>
        <taxon>Bacillales</taxon>
        <taxon>Alicyclobacillaceae</taxon>
        <taxon>Alicyclobacillus</taxon>
    </lineage>
</organism>
<dbReference type="InterPro" id="IPR035906">
    <property type="entry name" value="MetI-like_sf"/>
</dbReference>
<proteinExistence type="inferred from homology"/>
<dbReference type="RefSeq" id="WP_377945022.1">
    <property type="nucleotide sequence ID" value="NZ_JBHUCX010000085.1"/>
</dbReference>
<feature type="transmembrane region" description="Helical" evidence="7">
    <location>
        <begin position="181"/>
        <end position="202"/>
    </location>
</feature>
<keyword evidence="2 7" id="KW-0813">Transport</keyword>
<evidence type="ECO:0000256" key="6">
    <source>
        <dbReference type="ARBA" id="ARBA00023136"/>
    </source>
</evidence>
<feature type="transmembrane region" description="Helical" evidence="7">
    <location>
        <begin position="105"/>
        <end position="129"/>
    </location>
</feature>
<comment type="subcellular location">
    <subcellularLocation>
        <location evidence="1 7">Cell membrane</location>
        <topology evidence="1 7">Multi-pass membrane protein</topology>
    </subcellularLocation>
</comment>
<evidence type="ECO:0000313" key="9">
    <source>
        <dbReference type="EMBL" id="MFD1677107.1"/>
    </source>
</evidence>
<evidence type="ECO:0000256" key="7">
    <source>
        <dbReference type="RuleBase" id="RU363032"/>
    </source>
</evidence>
<keyword evidence="5 7" id="KW-1133">Transmembrane helix</keyword>
<protein>
    <submittedName>
        <fullName evidence="9">Carbohydrate ABC transporter permease</fullName>
    </submittedName>
</protein>
<dbReference type="PANTHER" id="PTHR43744:SF12">
    <property type="entry name" value="ABC TRANSPORTER PERMEASE PROTEIN MG189-RELATED"/>
    <property type="match status" value="1"/>
</dbReference>
<feature type="transmembrane region" description="Helical" evidence="7">
    <location>
        <begin position="73"/>
        <end position="93"/>
    </location>
</feature>